<keyword evidence="13" id="KW-1185">Reference proteome</keyword>
<keyword evidence="4" id="KW-1003">Cell membrane</keyword>
<dbReference type="Proteomes" id="UP000292423">
    <property type="component" value="Unassembled WGS sequence"/>
</dbReference>
<evidence type="ECO:0000256" key="8">
    <source>
        <dbReference type="ARBA" id="ARBA00022777"/>
    </source>
</evidence>
<keyword evidence="9" id="KW-0067">ATP-binding</keyword>
<accession>A0A4Q7Z5U7</accession>
<dbReference type="AlphaFoldDB" id="A0A4Q7Z5U7"/>
<evidence type="ECO:0000256" key="4">
    <source>
        <dbReference type="ARBA" id="ARBA00022475"/>
    </source>
</evidence>
<dbReference type="InterPro" id="IPR003661">
    <property type="entry name" value="HisK_dim/P_dom"/>
</dbReference>
<dbReference type="InterPro" id="IPR036097">
    <property type="entry name" value="HisK_dim/P_sf"/>
</dbReference>
<evidence type="ECO:0000256" key="2">
    <source>
        <dbReference type="ARBA" id="ARBA00004651"/>
    </source>
</evidence>
<dbReference type="PRINTS" id="PR00344">
    <property type="entry name" value="BCTRLSENSOR"/>
</dbReference>
<dbReference type="OrthoDB" id="9785252at2"/>
<comment type="catalytic activity">
    <reaction evidence="1">
        <text>ATP + protein L-histidine = ADP + protein N-phospho-L-histidine.</text>
        <dbReference type="EC" id="2.7.13.3"/>
    </reaction>
</comment>
<feature type="transmembrane region" description="Helical" evidence="10">
    <location>
        <begin position="156"/>
        <end position="181"/>
    </location>
</feature>
<comment type="caution">
    <text evidence="12">The sequence shown here is derived from an EMBL/GenBank/DDBJ whole genome shotgun (WGS) entry which is preliminary data.</text>
</comment>
<dbReference type="SUPFAM" id="SSF47384">
    <property type="entry name" value="Homodimeric domain of signal transducing histidine kinase"/>
    <property type="match status" value="1"/>
</dbReference>
<keyword evidence="6" id="KW-0808">Transferase</keyword>
<keyword evidence="7" id="KW-0547">Nucleotide-binding</keyword>
<dbReference type="PANTHER" id="PTHR44936:SF10">
    <property type="entry name" value="SENSOR PROTEIN RSTB"/>
    <property type="match status" value="1"/>
</dbReference>
<evidence type="ECO:0000256" key="5">
    <source>
        <dbReference type="ARBA" id="ARBA00022553"/>
    </source>
</evidence>
<evidence type="ECO:0000256" key="7">
    <source>
        <dbReference type="ARBA" id="ARBA00022741"/>
    </source>
</evidence>
<dbReference type="InterPro" id="IPR050980">
    <property type="entry name" value="2C_sensor_his_kinase"/>
</dbReference>
<comment type="subcellular location">
    <subcellularLocation>
        <location evidence="2">Cell membrane</location>
        <topology evidence="2">Multi-pass membrane protein</topology>
    </subcellularLocation>
</comment>
<evidence type="ECO:0000313" key="12">
    <source>
        <dbReference type="EMBL" id="RZU45045.1"/>
    </source>
</evidence>
<keyword evidence="5" id="KW-0597">Phosphoprotein</keyword>
<reference evidence="12 13" key="1">
    <citation type="submission" date="2019-02" db="EMBL/GenBank/DDBJ databases">
        <title>Genomic Encyclopedia of Type Strains, Phase IV (KMG-IV): sequencing the most valuable type-strain genomes for metagenomic binning, comparative biology and taxonomic classification.</title>
        <authorList>
            <person name="Goeker M."/>
        </authorList>
    </citation>
    <scope>NUCLEOTIDE SEQUENCE [LARGE SCALE GENOMIC DNA]</scope>
    <source>
        <strain evidence="12 13">DSM 105135</strain>
    </source>
</reference>
<name>A0A4Q7Z5U7_9GAMM</name>
<evidence type="ECO:0000256" key="3">
    <source>
        <dbReference type="ARBA" id="ARBA00012438"/>
    </source>
</evidence>
<keyword evidence="10" id="KW-1133">Transmembrane helix</keyword>
<dbReference type="Gene3D" id="1.10.287.130">
    <property type="match status" value="1"/>
</dbReference>
<dbReference type="Pfam" id="PF02518">
    <property type="entry name" value="HATPase_c"/>
    <property type="match status" value="1"/>
</dbReference>
<dbReference type="GO" id="GO:0000155">
    <property type="term" value="F:phosphorelay sensor kinase activity"/>
    <property type="evidence" value="ECO:0007669"/>
    <property type="project" value="InterPro"/>
</dbReference>
<dbReference type="InterPro" id="IPR003594">
    <property type="entry name" value="HATPase_dom"/>
</dbReference>
<dbReference type="InterPro" id="IPR036890">
    <property type="entry name" value="HATPase_C_sf"/>
</dbReference>
<dbReference type="InterPro" id="IPR005467">
    <property type="entry name" value="His_kinase_dom"/>
</dbReference>
<gene>
    <name evidence="12" type="ORF">EV700_1852</name>
</gene>
<dbReference type="SMART" id="SM00387">
    <property type="entry name" value="HATPase_c"/>
    <property type="match status" value="1"/>
</dbReference>
<evidence type="ECO:0000313" key="13">
    <source>
        <dbReference type="Proteomes" id="UP000292423"/>
    </source>
</evidence>
<dbReference type="CDD" id="cd00082">
    <property type="entry name" value="HisKA"/>
    <property type="match status" value="1"/>
</dbReference>
<feature type="transmembrane region" description="Helical" evidence="10">
    <location>
        <begin position="108"/>
        <end position="135"/>
    </location>
</feature>
<evidence type="ECO:0000259" key="11">
    <source>
        <dbReference type="PROSITE" id="PS50109"/>
    </source>
</evidence>
<dbReference type="GO" id="GO:0005886">
    <property type="term" value="C:plasma membrane"/>
    <property type="evidence" value="ECO:0007669"/>
    <property type="project" value="UniProtKB-SubCell"/>
</dbReference>
<organism evidence="12 13">
    <name type="scientific">Fluviicoccus keumensis</name>
    <dbReference type="NCBI Taxonomy" id="1435465"/>
    <lineage>
        <taxon>Bacteria</taxon>
        <taxon>Pseudomonadati</taxon>
        <taxon>Pseudomonadota</taxon>
        <taxon>Gammaproteobacteria</taxon>
        <taxon>Moraxellales</taxon>
        <taxon>Moraxellaceae</taxon>
        <taxon>Fluviicoccus</taxon>
    </lineage>
</organism>
<keyword evidence="8 12" id="KW-0418">Kinase</keyword>
<dbReference type="EMBL" id="SHKX01000012">
    <property type="protein sequence ID" value="RZU45045.1"/>
    <property type="molecule type" value="Genomic_DNA"/>
</dbReference>
<feature type="transmembrane region" description="Helical" evidence="10">
    <location>
        <begin position="47"/>
        <end position="67"/>
    </location>
</feature>
<dbReference type="InterPro" id="IPR004358">
    <property type="entry name" value="Sig_transdc_His_kin-like_C"/>
</dbReference>
<protein>
    <recommendedName>
        <fullName evidence="3">histidine kinase</fullName>
        <ecNumber evidence="3">2.7.13.3</ecNumber>
    </recommendedName>
</protein>
<evidence type="ECO:0000256" key="1">
    <source>
        <dbReference type="ARBA" id="ARBA00000085"/>
    </source>
</evidence>
<keyword evidence="10" id="KW-0812">Transmembrane</keyword>
<dbReference type="Gene3D" id="3.30.565.10">
    <property type="entry name" value="Histidine kinase-like ATPase, C-terminal domain"/>
    <property type="match status" value="1"/>
</dbReference>
<evidence type="ECO:0000256" key="6">
    <source>
        <dbReference type="ARBA" id="ARBA00022679"/>
    </source>
</evidence>
<keyword evidence="10" id="KW-0472">Membrane</keyword>
<evidence type="ECO:0000256" key="10">
    <source>
        <dbReference type="SAM" id="Phobius"/>
    </source>
</evidence>
<dbReference type="PROSITE" id="PS50109">
    <property type="entry name" value="HIS_KIN"/>
    <property type="match status" value="1"/>
</dbReference>
<dbReference type="SUPFAM" id="SSF55874">
    <property type="entry name" value="ATPase domain of HSP90 chaperone/DNA topoisomerase II/histidine kinase"/>
    <property type="match status" value="1"/>
</dbReference>
<dbReference type="PANTHER" id="PTHR44936">
    <property type="entry name" value="SENSOR PROTEIN CREC"/>
    <property type="match status" value="1"/>
</dbReference>
<sequence>MPASSLRLLLQTPLAVLIGLRWLAIAGQSVAVGVVHLYLGMALPLEPLFLVLLAQVAFNSGSMWFLANRRPGEFRDDHLALQLSFDTLALAVMLYFTGGSFNPFVSLFLVPLAIAAVMLPPAYTCGLVILTVFLYGSLMDSSIPLADPPSAMTSRLSLHLFGMWVSFIISACLIAGFVAYLSARLRQSLQALRNMREQYLRQEQILALGTLAAGTAHELGTPLATMAVVMADLEQDVPEAFKPDIRLMQQQICLCKEALSRLVQEVRHGQAEARWMTVNDFVHRILRDFSLLHPAVRVDWQAAPLPEKAGFRVDRQLEQALLNLLDNAADASPGQVSLRAVIREGAACLEIADRGPGFPESLLRDAGQRTVSAEASAGMGIGLLLSNATVERHGGEVRVAAREGGGTRLTVIIPLREGQADG</sequence>
<feature type="domain" description="Histidine kinase" evidence="11">
    <location>
        <begin position="214"/>
        <end position="417"/>
    </location>
</feature>
<dbReference type="RefSeq" id="WP_130413014.1">
    <property type="nucleotide sequence ID" value="NZ_SHKX01000012.1"/>
</dbReference>
<evidence type="ECO:0000256" key="9">
    <source>
        <dbReference type="ARBA" id="ARBA00022840"/>
    </source>
</evidence>
<dbReference type="GO" id="GO:0005524">
    <property type="term" value="F:ATP binding"/>
    <property type="evidence" value="ECO:0007669"/>
    <property type="project" value="UniProtKB-KW"/>
</dbReference>
<dbReference type="EC" id="2.7.13.3" evidence="3"/>
<proteinExistence type="predicted"/>